<evidence type="ECO:0000256" key="2">
    <source>
        <dbReference type="PROSITE-ProRule" id="PRU00708"/>
    </source>
</evidence>
<feature type="repeat" description="PPR" evidence="2">
    <location>
        <begin position="53"/>
        <end position="87"/>
    </location>
</feature>
<dbReference type="HOGENOM" id="CLU_1297406_0_0_1"/>
<dbReference type="eggNOG" id="KOG4197">
    <property type="taxonomic scope" value="Eukaryota"/>
</dbReference>
<evidence type="ECO:0000313" key="3">
    <source>
        <dbReference type="EMBL" id="EOD31166.1"/>
    </source>
</evidence>
<dbReference type="AlphaFoldDB" id="R1F742"/>
<feature type="non-terminal residue" evidence="3">
    <location>
        <position position="1"/>
    </location>
</feature>
<name>R1F742_EMIHU</name>
<dbReference type="PROSITE" id="PS51375">
    <property type="entry name" value="PPR"/>
    <property type="match status" value="3"/>
</dbReference>
<gene>
    <name evidence="3" type="ORF">EMIHUDRAFT_63705</name>
</gene>
<feature type="non-terminal residue" evidence="3">
    <location>
        <position position="213"/>
    </location>
</feature>
<dbReference type="NCBIfam" id="TIGR00756">
    <property type="entry name" value="PPR"/>
    <property type="match status" value="3"/>
</dbReference>
<organism evidence="3">
    <name type="scientific">Emiliania huxleyi</name>
    <name type="common">Coccolithophore</name>
    <name type="synonym">Pontosphaera huxleyi</name>
    <dbReference type="NCBI Taxonomy" id="2903"/>
    <lineage>
        <taxon>Eukaryota</taxon>
        <taxon>Haptista</taxon>
        <taxon>Haptophyta</taxon>
        <taxon>Prymnesiophyceae</taxon>
        <taxon>Isochrysidales</taxon>
        <taxon>Noelaerhabdaceae</taxon>
        <taxon>Emiliania</taxon>
    </lineage>
</organism>
<dbReference type="Gene3D" id="1.25.40.10">
    <property type="entry name" value="Tetratricopeptide repeat domain"/>
    <property type="match status" value="2"/>
</dbReference>
<dbReference type="PANTHER" id="PTHR47447:SF17">
    <property type="entry name" value="OS12G0638900 PROTEIN"/>
    <property type="match status" value="1"/>
</dbReference>
<sequence length="213" mass="22428">LQAADVLRRMREGGVTPDAISYAAIVQAHVNGGSVDGARAALDEAVESGTRLDAAVFNALLGGYASELRWSDASELVRAMAARGVPPDGVQAFSMVLSAYAHGGRIDEAIALLRRMQTEGLAPNGYTFSAMMEACVNGGQPETARAVFDQMEEQGIAPDAASYTLLVRAHTSPQTARADHLAEFDIRAAREVLVRMIASGVPPNVATYNALLA</sequence>
<dbReference type="OMA" id="MWHEMKS"/>
<dbReference type="Pfam" id="PF01535">
    <property type="entry name" value="PPR"/>
    <property type="match status" value="1"/>
</dbReference>
<feature type="repeat" description="PPR" evidence="2">
    <location>
        <begin position="89"/>
        <end position="123"/>
    </location>
</feature>
<proteinExistence type="predicted"/>
<evidence type="ECO:0000256" key="1">
    <source>
        <dbReference type="ARBA" id="ARBA00022737"/>
    </source>
</evidence>
<dbReference type="PANTHER" id="PTHR47447">
    <property type="entry name" value="OS03G0856100 PROTEIN"/>
    <property type="match status" value="1"/>
</dbReference>
<evidence type="ECO:0008006" key="4">
    <source>
        <dbReference type="Google" id="ProtNLM"/>
    </source>
</evidence>
<keyword evidence="1" id="KW-0677">Repeat</keyword>
<dbReference type="InterPro" id="IPR002885">
    <property type="entry name" value="PPR_rpt"/>
</dbReference>
<dbReference type="KEGG" id="ehx:EMIHUDRAFT_63705"/>
<dbReference type="PaxDb" id="2903-EOD31166"/>
<accession>R1F742</accession>
<reference evidence="3" key="1">
    <citation type="submission" date="2012-07" db="EMBL/GenBank/DDBJ databases">
        <title>Genome variability drives Emilianias global distribution.</title>
        <authorList>
            <consortium name="DOE Joint Genome Institute"/>
            <person name="Read B."/>
            <person name="Kegel J."/>
            <person name="Klute M."/>
            <person name="Kuo A."/>
            <person name="Lefebvre S.C."/>
            <person name="Maumus F."/>
            <person name="Mayer C."/>
            <person name="Miller J."/>
            <person name="Allen A."/>
            <person name="Bidle K."/>
            <person name="Borodovsky M."/>
            <person name="Bowler C."/>
            <person name="Brownlee C."/>
            <person name="Claverie J.-M."/>
            <person name="Cock M."/>
            <person name="De Vargas C."/>
            <person name="Elias M."/>
            <person name="Frickenhaus S."/>
            <person name="Gladyshev V.N."/>
            <person name="Gonzalez K."/>
            <person name="Guda C."/>
            <person name="Hadaegh A."/>
            <person name="Herman E."/>
            <person name="Iglesias-Rodriguez D."/>
            <person name="Jones B."/>
            <person name="Lawson T."/>
            <person name="Leese F."/>
            <person name="Lin Y.-C."/>
            <person name="Lindquist E."/>
            <person name="Lobanov A."/>
            <person name="Lucas S."/>
            <person name="Malik S.-H.B."/>
            <person name="Marsh M.E."/>
            <person name="Mock T."/>
            <person name="Monier A."/>
            <person name="Moreau H."/>
            <person name="Mueller-Roeber B."/>
            <person name="Napier J."/>
            <person name="Ogata H."/>
            <person name="Parker M."/>
            <person name="Probert I."/>
            <person name="Quesneville H."/>
            <person name="Raines C."/>
            <person name="Rensing S."/>
            <person name="Riano-Pachon D.M."/>
            <person name="Richier S."/>
            <person name="Rokitta S."/>
            <person name="Salamov A."/>
            <person name="Sarno A.F."/>
            <person name="Schmutz J."/>
            <person name="Schroeder D."/>
            <person name="Shiraiwa Y."/>
            <person name="Soanes D.M."/>
            <person name="Valentin K."/>
            <person name="Van Der Giezen M."/>
            <person name="Van Der Peer Y."/>
            <person name="Vardi A."/>
            <person name="Verret F."/>
            <person name="Von Dassow P."/>
            <person name="Wheeler G."/>
            <person name="Williams B."/>
            <person name="Wilson W."/>
            <person name="Wolfe G."/>
            <person name="Wurch L.L."/>
            <person name="Young J."/>
            <person name="Dacks J.B."/>
            <person name="Delwiche C.F."/>
            <person name="Dyhrman S."/>
            <person name="Glockner G."/>
            <person name="John U."/>
            <person name="Richards T."/>
            <person name="Worden A.Z."/>
            <person name="Zhang X."/>
            <person name="Grigoriev I.V."/>
        </authorList>
    </citation>
    <scope>NUCLEOTIDE SEQUENCE</scope>
    <source>
        <strain evidence="3">CCMP1516</strain>
    </source>
</reference>
<dbReference type="Pfam" id="PF13812">
    <property type="entry name" value="PPR_3"/>
    <property type="match status" value="2"/>
</dbReference>
<dbReference type="GeneID" id="17276439"/>
<dbReference type="STRING" id="2903.R1F742"/>
<dbReference type="InterPro" id="IPR011990">
    <property type="entry name" value="TPR-like_helical_dom_sf"/>
</dbReference>
<dbReference type="RefSeq" id="XP_005783595.1">
    <property type="nucleotide sequence ID" value="XM_005783538.1"/>
</dbReference>
<protein>
    <recommendedName>
        <fullName evidence="4">Pentacotripeptide-repeat region of PRORP domain-containing protein</fullName>
    </recommendedName>
</protein>
<dbReference type="EMBL" id="KB864654">
    <property type="protein sequence ID" value="EOD31166.1"/>
    <property type="molecule type" value="Genomic_DNA"/>
</dbReference>
<feature type="repeat" description="PPR" evidence="2">
    <location>
        <begin position="124"/>
        <end position="158"/>
    </location>
</feature>